<dbReference type="Gene3D" id="3.80.10.10">
    <property type="entry name" value="Ribonuclease Inhibitor"/>
    <property type="match status" value="1"/>
</dbReference>
<dbReference type="AlphaFoldDB" id="S9VBW7"/>
<dbReference type="GO" id="GO:0006508">
    <property type="term" value="P:proteolysis"/>
    <property type="evidence" value="ECO:0007669"/>
    <property type="project" value="InterPro"/>
</dbReference>
<dbReference type="Pfam" id="PF00648">
    <property type="entry name" value="Peptidase_C2"/>
    <property type="match status" value="1"/>
</dbReference>
<accession>S9VBW7</accession>
<reference evidence="3 4" key="1">
    <citation type="journal article" date="2013" name="PLoS ONE">
        <title>Predicting the Proteins of Angomonas deanei, Strigomonas culicis and Their Respective Endosymbionts Reveals New Aspects of the Trypanosomatidae Family.</title>
        <authorList>
            <person name="Motta M.C."/>
            <person name="Martins A.C."/>
            <person name="de Souza S.S."/>
            <person name="Catta-Preta C.M."/>
            <person name="Silva R."/>
            <person name="Klein C.C."/>
            <person name="de Almeida L.G."/>
            <person name="de Lima Cunha O."/>
            <person name="Ciapina L.P."/>
            <person name="Brocchi M."/>
            <person name="Colabardini A.C."/>
            <person name="de Araujo Lima B."/>
            <person name="Machado C.R."/>
            <person name="de Almeida Soares C.M."/>
            <person name="Probst C.M."/>
            <person name="de Menezes C.B."/>
            <person name="Thompson C.E."/>
            <person name="Bartholomeu D.C."/>
            <person name="Gradia D.F."/>
            <person name="Pavoni D.P."/>
            <person name="Grisard E.C."/>
            <person name="Fantinatti-Garboggini F."/>
            <person name="Marchini F.K."/>
            <person name="Rodrigues-Luiz G.F."/>
            <person name="Wagner G."/>
            <person name="Goldman G.H."/>
            <person name="Fietto J.L."/>
            <person name="Elias M.C."/>
            <person name="Goldman M.H."/>
            <person name="Sagot M.F."/>
            <person name="Pereira M."/>
            <person name="Stoco P.H."/>
            <person name="de Mendonca-Neto R.P."/>
            <person name="Teixeira S.M."/>
            <person name="Maciel T.E."/>
            <person name="de Oliveira Mendes T.A."/>
            <person name="Urmenyi T.P."/>
            <person name="de Souza W."/>
            <person name="Schenkman S."/>
            <person name="de Vasconcelos A.T."/>
        </authorList>
    </citation>
    <scope>NUCLEOTIDE SEQUENCE [LARGE SCALE GENOMIC DNA]</scope>
</reference>
<dbReference type="InterPro" id="IPR038765">
    <property type="entry name" value="Papain-like_cys_pep_sf"/>
</dbReference>
<evidence type="ECO:0000313" key="3">
    <source>
        <dbReference type="EMBL" id="EPY24506.1"/>
    </source>
</evidence>
<dbReference type="PANTHER" id="PTHR10183">
    <property type="entry name" value="CALPAIN"/>
    <property type="match status" value="1"/>
</dbReference>
<evidence type="ECO:0000313" key="4">
    <source>
        <dbReference type="Proteomes" id="UP000015354"/>
    </source>
</evidence>
<dbReference type="GO" id="GO:0004198">
    <property type="term" value="F:calcium-dependent cysteine-type endopeptidase activity"/>
    <property type="evidence" value="ECO:0007669"/>
    <property type="project" value="InterPro"/>
</dbReference>
<evidence type="ECO:0000256" key="1">
    <source>
        <dbReference type="PROSITE-ProRule" id="PRU00239"/>
    </source>
</evidence>
<comment type="caution">
    <text evidence="1">Lacks conserved residue(s) required for the propagation of feature annotation.</text>
</comment>
<proteinExistence type="predicted"/>
<dbReference type="InterPro" id="IPR001300">
    <property type="entry name" value="Peptidase_C2_calpain_cat"/>
</dbReference>
<keyword evidence="4" id="KW-1185">Reference proteome</keyword>
<dbReference type="PANTHER" id="PTHR10183:SF423">
    <property type="entry name" value="LEUCINE-RICH REPEAT PROTEIN (LRRP)"/>
    <property type="match status" value="1"/>
</dbReference>
<dbReference type="InterPro" id="IPR022684">
    <property type="entry name" value="Calpain_cysteine_protease"/>
</dbReference>
<name>S9VBW7_9TRYP</name>
<dbReference type="OrthoDB" id="424753at2759"/>
<evidence type="ECO:0000259" key="2">
    <source>
        <dbReference type="PROSITE" id="PS50203"/>
    </source>
</evidence>
<dbReference type="SUPFAM" id="SSF54001">
    <property type="entry name" value="Cysteine proteinases"/>
    <property type="match status" value="1"/>
</dbReference>
<dbReference type="Proteomes" id="UP000015354">
    <property type="component" value="Unassembled WGS sequence"/>
</dbReference>
<dbReference type="SUPFAM" id="SSF52047">
    <property type="entry name" value="RNI-like"/>
    <property type="match status" value="1"/>
</dbReference>
<dbReference type="SMART" id="SM00230">
    <property type="entry name" value="CysPc"/>
    <property type="match status" value="1"/>
</dbReference>
<dbReference type="EMBL" id="ATMH01007146">
    <property type="protein sequence ID" value="EPY24506.1"/>
    <property type="molecule type" value="Genomic_DNA"/>
</dbReference>
<protein>
    <submittedName>
        <fullName evidence="3">Calpain-7</fullName>
    </submittedName>
</protein>
<comment type="caution">
    <text evidence="3">The sequence shown here is derived from an EMBL/GenBank/DDBJ whole genome shotgun (WGS) entry which is preliminary data.</text>
</comment>
<gene>
    <name evidence="3" type="ORF">STCU_07146</name>
</gene>
<feature type="domain" description="Calpain catalytic" evidence="2">
    <location>
        <begin position="199"/>
        <end position="473"/>
    </location>
</feature>
<dbReference type="InterPro" id="IPR032675">
    <property type="entry name" value="LRR_dom_sf"/>
</dbReference>
<organism evidence="3 4">
    <name type="scientific">Strigomonas culicis</name>
    <dbReference type="NCBI Taxonomy" id="28005"/>
    <lineage>
        <taxon>Eukaryota</taxon>
        <taxon>Discoba</taxon>
        <taxon>Euglenozoa</taxon>
        <taxon>Kinetoplastea</taxon>
        <taxon>Metakinetoplastina</taxon>
        <taxon>Trypanosomatida</taxon>
        <taxon>Trypanosomatidae</taxon>
        <taxon>Strigomonadinae</taxon>
        <taxon>Strigomonas</taxon>
    </lineage>
</organism>
<sequence length="745" mass="84883">MSSTVDYYKTLCASLGLKPLRELITCLEHTPSTIDVSNFYFPKKHLVCILTLVQNRSDIKELILDEVPFSEGEITTLTEMMQNTQVHVLSLRNVKLSIVSGEEIKNLCKRNKLLTTVFLQKTSLPDDLIERIKLVTELNKIGLLSTLANGELAVKEDYQCSKRFFFESLCYIYSRRKIRRNSRTSRELIAHVVENQYIFFVDSDFIYSPKINDYSVRWIRIAEIVKAPERDFIECSGSSAIYESKLINNKQFFNALEIIQQNKIEKRNLLKSVKTIGLYTFAFFMHNKSIEVTIDDSVPFTAIDGNVFPLGIYSTSVDFWGCLIEKAFAKLIGGYEKIGQMSLYEVLSFLTGGMCFNINWPLLSKTSSYSEMFQYLRNILSKKQMVSAVALPKNTMAEKALFENGIVPDNSYTILDIDIYKDGNCHTFLIQLISPHNAPRCKKTVVNSIFDERKVNSFSIFWINFDDFITIFEESCLLIWPSTDPMYNYKISKKSELVSTASAAQSSFAKNPIFLLENAEFSEKEIVVSVHQKEGSAAEFIQLHFFKTLGEKRRYTIAPQSALFCSKEIKSGGSVLFTMIAKEKMQVVVSSSSHASCTIEVTSLSKFNCTFLDDHYYSSVFNNKWVHFENGCQLPSVFYCFKNISNELLSEMIINLTQGADVMPPFPISVIGWIVKRLEDVDSAKNPDIVTEKKAQVTVVFRVTKEINPDEIVVLLPRSHSDKGSKNFDLTVFSPKLLFADSQAF</sequence>
<dbReference type="PROSITE" id="PS50203">
    <property type="entry name" value="CALPAIN_CAT"/>
    <property type="match status" value="1"/>
</dbReference>